<accession>A0A366EJ78</accession>
<feature type="domain" description="CobN/magnesium chelatase" evidence="1">
    <location>
        <begin position="142"/>
        <end position="687"/>
    </location>
</feature>
<dbReference type="PANTHER" id="PTHR44119:SF4">
    <property type="entry name" value="AEROBIC COBALTOCHELATASE SUBUNIT COBN"/>
    <property type="match status" value="1"/>
</dbReference>
<dbReference type="RefSeq" id="WP_113893490.1">
    <property type="nucleotide sequence ID" value="NZ_QNRK01000052.1"/>
</dbReference>
<evidence type="ECO:0000313" key="2">
    <source>
        <dbReference type="EMBL" id="RBP02433.1"/>
    </source>
</evidence>
<evidence type="ECO:0000259" key="1">
    <source>
        <dbReference type="Pfam" id="PF02514"/>
    </source>
</evidence>
<dbReference type="InterPro" id="IPR003672">
    <property type="entry name" value="CobN/Mg_chltase"/>
</dbReference>
<dbReference type="Proteomes" id="UP000253529">
    <property type="component" value="Unassembled WGS sequence"/>
</dbReference>
<dbReference type="CDD" id="cd10150">
    <property type="entry name" value="CobN_like"/>
    <property type="match status" value="1"/>
</dbReference>
<dbReference type="NCBIfam" id="NF008973">
    <property type="entry name" value="PRK12321.1"/>
    <property type="match status" value="1"/>
</dbReference>
<feature type="domain" description="CobN/magnesium chelatase" evidence="1">
    <location>
        <begin position="700"/>
        <end position="1103"/>
    </location>
</feature>
<comment type="caution">
    <text evidence="2">The sequence shown here is derived from an EMBL/GenBank/DDBJ whole genome shotgun (WGS) entry which is preliminary data.</text>
</comment>
<gene>
    <name evidence="2" type="ORF">DFR50_15222</name>
</gene>
<dbReference type="PANTHER" id="PTHR44119">
    <property type="entry name" value="MAGNESIUM-CHELATASE SUBUNIT CHLH, CHLOROPLASTIC"/>
    <property type="match status" value="1"/>
</dbReference>
<name>A0A366EJ78_9HYPH</name>
<dbReference type="OrthoDB" id="9757976at2"/>
<dbReference type="EMBL" id="QNRK01000052">
    <property type="protein sequence ID" value="RBP02433.1"/>
    <property type="molecule type" value="Genomic_DNA"/>
</dbReference>
<keyword evidence="3" id="KW-1185">Reference proteome</keyword>
<sequence>MHLLRTDIRSLDETAQAIDLDQSRAEIVALSFTDSDLAVLAKAWEGLAAGQAGAPSLRLASLADLRHPYSVDLYAEKVLAHARFVLVRLLGGLDYWRYGIEELGRIARANGAYLAVVPGDHREDPRLDAASTASTADLRRIWGWLQQGGVENARQCLRFATAKLDRPCAFAEPRQQASSGAFDAAYRPAAPGAPRALVVFYRSAWLAGDTEPYEALADALEAQGFGVEAAFVTSLKDPSAVASLTGRLSDEPPDVILNATAFSARLEGGATAFDACDAPVFQVAVSLATEAQWRESARGLSPADLAMNVALPEVDGRIFAGAIAFKAAEPPIPGLEYAPLRARPHAANIAHVAQLAAAWTALRRTPAARKRIAFLLSDYPGKGGRTGYAVGLDTYASVETIARRLAREGYGIGDIPTAAAIARGLTGAATESLGLDAYRRRLAEAPPAFAAAIAAQWGEPEADPGCADGRFRFVALRLGRSVVARQPDRGRRAARKDEYHDLVLPPRHAFVAFYFWLADVFGVHAVVHVGAHGTLEWLPGKSVALAPDCAPRAALGAIPVIYPFIVNNPGEAAQAKRRTAAVTLGHLTPPLIAAGAHGALQEIEGLMDEYAEAQALDGRRARRLADLILERARDTGLAEEAGLDGDPSPAEALRRLDAFLCDVKEMRIGDGLHVFGAAIGAERLAALAANSGADAGEALVRLERSPAAEMDALVAALGGRHVAPGPGGAPARGRIDVLPTGRNLFAVDPRAVPTRTAWELGQRAAQEFLSRYLQDHGDWPKRVMFDLWGSAAVRTGGEDLAQVLALIGARPVWDHASNRVSGFEVRTIAALGRPRVDVTVRISGLFRDVFPEQISLVDAAVRAIADREHESDDDNPLREAALGGGSRSRIFGAAPGAYGTGVVKRALSGEWASRAELGAAYLAATGYAYEGEAVRATTEFRDRVASSQAFVHVQDMPGQDVLDADAFADHEGGFAAAAEASGAAPALYHLDATDPAAPKARALSQEIARALRGRAANPRWIEGQMRHGYRGAAEIAESVDNLYAFAATTDCVADRHFDLLFDSICANAAVRTFLAEANPQAAKAIADRFESALSRGLWRTRRNSVGPILSALKERA</sequence>
<evidence type="ECO:0000313" key="3">
    <source>
        <dbReference type="Proteomes" id="UP000253529"/>
    </source>
</evidence>
<reference evidence="2 3" key="1">
    <citation type="submission" date="2018-06" db="EMBL/GenBank/DDBJ databases">
        <title>Genomic Encyclopedia of Type Strains, Phase IV (KMG-IV): sequencing the most valuable type-strain genomes for metagenomic binning, comparative biology and taxonomic classification.</title>
        <authorList>
            <person name="Goeker M."/>
        </authorList>
    </citation>
    <scope>NUCLEOTIDE SEQUENCE [LARGE SCALE GENOMIC DNA]</scope>
    <source>
        <strain evidence="2 3">DSM 24875</strain>
    </source>
</reference>
<dbReference type="AlphaFoldDB" id="A0A366EJ78"/>
<organism evidence="2 3">
    <name type="scientific">Roseiarcus fermentans</name>
    <dbReference type="NCBI Taxonomy" id="1473586"/>
    <lineage>
        <taxon>Bacteria</taxon>
        <taxon>Pseudomonadati</taxon>
        <taxon>Pseudomonadota</taxon>
        <taxon>Alphaproteobacteria</taxon>
        <taxon>Hyphomicrobiales</taxon>
        <taxon>Roseiarcaceae</taxon>
        <taxon>Roseiarcus</taxon>
    </lineage>
</organism>
<dbReference type="Pfam" id="PF02514">
    <property type="entry name" value="CobN-Mg_chel"/>
    <property type="match status" value="2"/>
</dbReference>
<protein>
    <submittedName>
        <fullName evidence="2">Cobaltochelatase CobN subunit</fullName>
    </submittedName>
</protein>
<proteinExistence type="predicted"/>